<feature type="domain" description="Solute-binding protein family 3/N-terminal" evidence="3">
    <location>
        <begin position="54"/>
        <end position="281"/>
    </location>
</feature>
<gene>
    <name evidence="5" type="ORF">KIM372_03930</name>
</gene>
<evidence type="ECO:0000259" key="3">
    <source>
        <dbReference type="SMART" id="SM00062"/>
    </source>
</evidence>
<dbReference type="InterPro" id="IPR001638">
    <property type="entry name" value="Solute-binding_3/MltF_N"/>
</dbReference>
<evidence type="ECO:0000256" key="1">
    <source>
        <dbReference type="ARBA" id="ARBA00022729"/>
    </source>
</evidence>
<dbReference type="PANTHER" id="PTHR35936:SF35">
    <property type="entry name" value="L-CYSTINE-BINDING PROTEIN TCYJ"/>
    <property type="match status" value="1"/>
</dbReference>
<evidence type="ECO:0000259" key="4">
    <source>
        <dbReference type="SMART" id="SM00079"/>
    </source>
</evidence>
<feature type="chain" id="PRO_5045828872" evidence="2">
    <location>
        <begin position="27"/>
        <end position="289"/>
    </location>
</feature>
<protein>
    <submittedName>
        <fullName evidence="5">Amino acid ABC transporter substrate-binding protein</fullName>
    </submittedName>
</protein>
<evidence type="ECO:0000256" key="2">
    <source>
        <dbReference type="SAM" id="SignalP"/>
    </source>
</evidence>
<evidence type="ECO:0000313" key="5">
    <source>
        <dbReference type="EMBL" id="BDR52486.1"/>
    </source>
</evidence>
<dbReference type="PROSITE" id="PS51257">
    <property type="entry name" value="PROKAR_LIPOPROTEIN"/>
    <property type="match status" value="1"/>
</dbReference>
<dbReference type="PANTHER" id="PTHR35936">
    <property type="entry name" value="MEMBRANE-BOUND LYTIC MUREIN TRANSGLYCOSYLASE F"/>
    <property type="match status" value="1"/>
</dbReference>
<dbReference type="InterPro" id="IPR001320">
    <property type="entry name" value="Iontro_rcpt_C"/>
</dbReference>
<dbReference type="SMART" id="SM00062">
    <property type="entry name" value="PBPb"/>
    <property type="match status" value="1"/>
</dbReference>
<organism evidence="5 6">
    <name type="scientific">Bombiscardovia nodaiensis</name>
    <dbReference type="NCBI Taxonomy" id="2932181"/>
    <lineage>
        <taxon>Bacteria</taxon>
        <taxon>Bacillati</taxon>
        <taxon>Actinomycetota</taxon>
        <taxon>Actinomycetes</taxon>
        <taxon>Bifidobacteriales</taxon>
        <taxon>Bifidobacteriaceae</taxon>
        <taxon>Bombiscardovia</taxon>
    </lineage>
</organism>
<dbReference type="Pfam" id="PF00497">
    <property type="entry name" value="SBP_bac_3"/>
    <property type="match status" value="1"/>
</dbReference>
<reference evidence="5 6" key="1">
    <citation type="journal article" date="2023" name="Microbiol. Spectr.">
        <title>Symbiosis of Carpenter Bees with Uncharacterized Lactic Acid Bacteria Showing NAD Auxotrophy.</title>
        <authorList>
            <person name="Kawasaki S."/>
            <person name="Ozawa K."/>
            <person name="Mori T."/>
            <person name="Yamamoto A."/>
            <person name="Ito M."/>
            <person name="Ohkuma M."/>
            <person name="Sakamoto M."/>
            <person name="Matsutani M."/>
        </authorList>
    </citation>
    <scope>NUCLEOTIDE SEQUENCE [LARGE SCALE GENOMIC DNA]</scope>
    <source>
        <strain evidence="5 6">Kim37-2</strain>
    </source>
</reference>
<dbReference type="Gene3D" id="3.40.190.10">
    <property type="entry name" value="Periplasmic binding protein-like II"/>
    <property type="match status" value="2"/>
</dbReference>
<dbReference type="SUPFAM" id="SSF53850">
    <property type="entry name" value="Periplasmic binding protein-like II"/>
    <property type="match status" value="1"/>
</dbReference>
<name>A0ABM8B6K8_9BIFI</name>
<dbReference type="EMBL" id="AP026798">
    <property type="protein sequence ID" value="BDR52486.1"/>
    <property type="molecule type" value="Genomic_DNA"/>
</dbReference>
<sequence length="289" mass="30804">MTFTNRQNAIRLIISLLSVTTLFASAACGSASAASGGSQAATNPLAQETITPGTLTIATGEPAYTPFVIDNKPETGKGFESALAYAVGEKMGFKKDQIQWTRTTFDSAIAPGAKDYDMNIQQFGITEERKKAVDFTPSYYNAAQALVVRKDSKYASATSVQDFKGATIGAMVGTTSYDMAKSKLKSDIKTFNDNVAVAQAVDANQIDALVVDSTVAVNIVKTQQVHNAKVVGQIPDSEDPNGTGILLPKGSKLTKAASQAITDLEKDGTLKRLQDTWLKEYTTDIPVLK</sequence>
<dbReference type="CDD" id="cd13530">
    <property type="entry name" value="PBP2_peptides_like"/>
    <property type="match status" value="1"/>
</dbReference>
<feature type="signal peptide" evidence="2">
    <location>
        <begin position="1"/>
        <end position="26"/>
    </location>
</feature>
<accession>A0ABM8B6K8</accession>
<keyword evidence="1 2" id="KW-0732">Signal</keyword>
<feature type="domain" description="Ionotropic glutamate receptor C-terminal" evidence="4">
    <location>
        <begin position="54"/>
        <end position="280"/>
    </location>
</feature>
<keyword evidence="6" id="KW-1185">Reference proteome</keyword>
<dbReference type="SMART" id="SM00079">
    <property type="entry name" value="PBPe"/>
    <property type="match status" value="1"/>
</dbReference>
<evidence type="ECO:0000313" key="6">
    <source>
        <dbReference type="Proteomes" id="UP001321766"/>
    </source>
</evidence>
<proteinExistence type="predicted"/>
<dbReference type="Proteomes" id="UP001321766">
    <property type="component" value="Chromosome"/>
</dbReference>